<evidence type="ECO:0000313" key="1">
    <source>
        <dbReference type="EMBL" id="CAB4240632.1"/>
    </source>
</evidence>
<sequence>MNLNQGALAQGLVEDLLDKIHKYDETLYMSTVIGVLELVKQQLINDTLEDME</sequence>
<gene>
    <name evidence="1" type="ORF">UFOVP39_29</name>
</gene>
<accession>A0A6J5T734</accession>
<organism evidence="1">
    <name type="scientific">uncultured Caudovirales phage</name>
    <dbReference type="NCBI Taxonomy" id="2100421"/>
    <lineage>
        <taxon>Viruses</taxon>
        <taxon>Duplodnaviria</taxon>
        <taxon>Heunggongvirae</taxon>
        <taxon>Uroviricota</taxon>
        <taxon>Caudoviricetes</taxon>
        <taxon>Peduoviridae</taxon>
        <taxon>Maltschvirus</taxon>
        <taxon>Maltschvirus maltsch</taxon>
    </lineage>
</organism>
<proteinExistence type="predicted"/>
<reference evidence="1" key="1">
    <citation type="submission" date="2020-05" db="EMBL/GenBank/DDBJ databases">
        <authorList>
            <person name="Chiriac C."/>
            <person name="Salcher M."/>
            <person name="Ghai R."/>
            <person name="Kavagutti S V."/>
        </authorList>
    </citation>
    <scope>NUCLEOTIDE SEQUENCE</scope>
</reference>
<dbReference type="EMBL" id="LR797813">
    <property type="protein sequence ID" value="CAB4240632.1"/>
    <property type="molecule type" value="Genomic_DNA"/>
</dbReference>
<name>A0A6J5T734_9CAUD</name>
<protein>
    <submittedName>
        <fullName evidence="1">Uncharacterized protein</fullName>
    </submittedName>
</protein>